<proteinExistence type="predicted"/>
<reference evidence="1 2" key="1">
    <citation type="submission" date="2011-10" db="EMBL/GenBank/DDBJ databases">
        <title>Whole genome sequence of Selenomonas ruminantium subsp. lactilytica TAM6421.</title>
        <authorList>
            <person name="Oguchi A."/>
            <person name="Ankai A."/>
            <person name="Kaneko J."/>
            <person name="Yamada-Narita S."/>
            <person name="Fukui S."/>
            <person name="Takahashi M."/>
            <person name="Onodera T."/>
            <person name="Kojima S."/>
            <person name="Fushimi T."/>
            <person name="Abe N."/>
            <person name="Kamio Y."/>
            <person name="Yamazaki S."/>
            <person name="Fujita N."/>
        </authorList>
    </citation>
    <scope>NUCLEOTIDE SEQUENCE [LARGE SCALE GENOMIC DNA]</scope>
    <source>
        <strain evidence="2">NBRC 103574 / TAM6421</strain>
    </source>
</reference>
<dbReference type="HOGENOM" id="CLU_2036434_0_0_9"/>
<gene>
    <name evidence="1" type="ordered locus">SELR_17990</name>
</gene>
<organism evidence="1 2">
    <name type="scientific">Selenomonas ruminantium subsp. lactilytica (strain NBRC 103574 / TAM6421)</name>
    <dbReference type="NCBI Taxonomy" id="927704"/>
    <lineage>
        <taxon>Bacteria</taxon>
        <taxon>Bacillati</taxon>
        <taxon>Bacillota</taxon>
        <taxon>Negativicutes</taxon>
        <taxon>Selenomonadales</taxon>
        <taxon>Selenomonadaceae</taxon>
        <taxon>Selenomonas</taxon>
    </lineage>
</organism>
<dbReference type="KEGG" id="sri:SELR_17990"/>
<name>I0GRX0_SELRL</name>
<evidence type="ECO:0000313" key="1">
    <source>
        <dbReference type="EMBL" id="BAL83507.1"/>
    </source>
</evidence>
<dbReference type="PATRIC" id="fig|927704.6.peg.1863"/>
<dbReference type="Proteomes" id="UP000007887">
    <property type="component" value="Chromosome"/>
</dbReference>
<sequence>MSKREEVAFEVLCDINACAYWLSSLDVCDDKGNKVSHEVYEELRTKAKRRVKSLCREDVWLEGMKNGYCLKAEPDDDEPVIVTYDRLLKACNGYDIDDSYFDGCAVDRIFQTACFGKVVYG</sequence>
<evidence type="ECO:0000313" key="2">
    <source>
        <dbReference type="Proteomes" id="UP000007887"/>
    </source>
</evidence>
<dbReference type="OrthoDB" id="1681234at2"/>
<protein>
    <submittedName>
        <fullName evidence="1">Uncharacterized protein</fullName>
    </submittedName>
</protein>
<dbReference type="AlphaFoldDB" id="I0GRX0"/>
<accession>I0GRX0</accession>
<dbReference type="RefSeq" id="WP_014424938.1">
    <property type="nucleotide sequence ID" value="NC_017068.1"/>
</dbReference>
<dbReference type="EMBL" id="AP012292">
    <property type="protein sequence ID" value="BAL83507.1"/>
    <property type="molecule type" value="Genomic_DNA"/>
</dbReference>